<reference evidence="2 3" key="1">
    <citation type="journal article" date="2011" name="J. Bacteriol.">
        <title>Genome sequence of 'Pedosphaera parvula' Ellin514, an aerobic Verrucomicrobial isolate from pasture soil.</title>
        <authorList>
            <person name="Kant R."/>
            <person name="van Passel M.W."/>
            <person name="Sangwan P."/>
            <person name="Palva A."/>
            <person name="Lucas S."/>
            <person name="Copeland A."/>
            <person name="Lapidus A."/>
            <person name="Glavina Del Rio T."/>
            <person name="Dalin E."/>
            <person name="Tice H."/>
            <person name="Bruce D."/>
            <person name="Goodwin L."/>
            <person name="Pitluck S."/>
            <person name="Chertkov O."/>
            <person name="Larimer F.W."/>
            <person name="Land M.L."/>
            <person name="Hauser L."/>
            <person name="Brettin T.S."/>
            <person name="Detter J.C."/>
            <person name="Han S."/>
            <person name="de Vos W.M."/>
            <person name="Janssen P.H."/>
            <person name="Smidt H."/>
        </authorList>
    </citation>
    <scope>NUCLEOTIDE SEQUENCE [LARGE SCALE GENOMIC DNA]</scope>
    <source>
        <strain evidence="2 3">Ellin514</strain>
    </source>
</reference>
<dbReference type="EMBL" id="ABOX02000015">
    <property type="protein sequence ID" value="EEF60638.1"/>
    <property type="molecule type" value="Genomic_DNA"/>
</dbReference>
<feature type="region of interest" description="Disordered" evidence="1">
    <location>
        <begin position="1"/>
        <end position="41"/>
    </location>
</feature>
<protein>
    <submittedName>
        <fullName evidence="2">Uncharacterized protein</fullName>
    </submittedName>
</protein>
<name>B9XHR0_PEDPL</name>
<accession>B9XHR0</accession>
<organism evidence="2 3">
    <name type="scientific">Pedosphaera parvula (strain Ellin514)</name>
    <dbReference type="NCBI Taxonomy" id="320771"/>
    <lineage>
        <taxon>Bacteria</taxon>
        <taxon>Pseudomonadati</taxon>
        <taxon>Verrucomicrobiota</taxon>
        <taxon>Pedosphaerae</taxon>
        <taxon>Pedosphaerales</taxon>
        <taxon>Pedosphaeraceae</taxon>
        <taxon>Pedosphaera</taxon>
    </lineage>
</organism>
<dbReference type="AlphaFoldDB" id="B9XHR0"/>
<sequence length="73" mass="7612">MSGVDLPWKGCNKGGKRTPPRISIESQGQAEGRVPRGGAGLGDGPFEELAAKVLTAIFIVNARTVSINARLPP</sequence>
<dbReference type="STRING" id="320771.Cflav_PD6229"/>
<evidence type="ECO:0000313" key="2">
    <source>
        <dbReference type="EMBL" id="EEF60638.1"/>
    </source>
</evidence>
<gene>
    <name evidence="2" type="ORF">Cflav_PD6229</name>
</gene>
<evidence type="ECO:0000256" key="1">
    <source>
        <dbReference type="SAM" id="MobiDB-lite"/>
    </source>
</evidence>
<comment type="caution">
    <text evidence="2">The sequence shown here is derived from an EMBL/GenBank/DDBJ whole genome shotgun (WGS) entry which is preliminary data.</text>
</comment>
<keyword evidence="3" id="KW-1185">Reference proteome</keyword>
<proteinExistence type="predicted"/>
<evidence type="ECO:0000313" key="3">
    <source>
        <dbReference type="Proteomes" id="UP000003688"/>
    </source>
</evidence>
<dbReference type="Proteomes" id="UP000003688">
    <property type="component" value="Unassembled WGS sequence"/>
</dbReference>